<reference evidence="1" key="1">
    <citation type="submission" date="2021-01" db="EMBL/GenBank/DDBJ databases">
        <title>Phytophthora aleatoria, a newly-described species from Pinus radiata is distinct from Phytophthora cactorum isolates based on comparative genomics.</title>
        <authorList>
            <person name="Mcdougal R."/>
            <person name="Panda P."/>
            <person name="Williams N."/>
            <person name="Studholme D.J."/>
        </authorList>
    </citation>
    <scope>NUCLEOTIDE SEQUENCE</scope>
    <source>
        <strain evidence="1">NZFS 3830</strain>
    </source>
</reference>
<organism evidence="1 2">
    <name type="scientific">Phytophthora cactorum</name>
    <dbReference type="NCBI Taxonomy" id="29920"/>
    <lineage>
        <taxon>Eukaryota</taxon>
        <taxon>Sar</taxon>
        <taxon>Stramenopiles</taxon>
        <taxon>Oomycota</taxon>
        <taxon>Peronosporomycetes</taxon>
        <taxon>Peronosporales</taxon>
        <taxon>Peronosporaceae</taxon>
        <taxon>Phytophthora</taxon>
    </lineage>
</organism>
<gene>
    <name evidence="1" type="ORF">JG687_00014432</name>
</gene>
<dbReference type="Proteomes" id="UP000688947">
    <property type="component" value="Unassembled WGS sequence"/>
</dbReference>
<accession>A0A8T1TZU1</accession>
<evidence type="ECO:0000313" key="1">
    <source>
        <dbReference type="EMBL" id="KAG6950141.1"/>
    </source>
</evidence>
<comment type="caution">
    <text evidence="1">The sequence shown here is derived from an EMBL/GenBank/DDBJ whole genome shotgun (WGS) entry which is preliminary data.</text>
</comment>
<name>A0A8T1TZU1_9STRA</name>
<dbReference type="AlphaFoldDB" id="A0A8T1TZU1"/>
<dbReference type="EMBL" id="JAENGZ010001164">
    <property type="protein sequence ID" value="KAG6950141.1"/>
    <property type="molecule type" value="Genomic_DNA"/>
</dbReference>
<evidence type="ECO:0000313" key="2">
    <source>
        <dbReference type="Proteomes" id="UP000688947"/>
    </source>
</evidence>
<sequence>MQTRDTFVYVYANHYGEDRRKRDVYHCERHNNCGRFLYDSSVETDQDLFALGLKGEDTGAVCSTASTRHETRKLTHWIAVGRDQEDHKTTGDEVLFAAK</sequence>
<protein>
    <submittedName>
        <fullName evidence="1">Uncharacterized protein</fullName>
    </submittedName>
</protein>
<proteinExistence type="predicted"/>